<gene>
    <name evidence="2" type="ORF">SFRICE_029570</name>
</gene>
<name>A0A2H1W250_SPOFR</name>
<sequence length="59" mass="6425">MPGLRTASKGSSPSDQNQTQYGYLWIAITQLETQRNKPARKSSLSPLAPKKGVPKSIDP</sequence>
<proteinExistence type="predicted"/>
<reference evidence="2" key="1">
    <citation type="submission" date="2016-07" db="EMBL/GenBank/DDBJ databases">
        <authorList>
            <person name="Bretaudeau A."/>
        </authorList>
    </citation>
    <scope>NUCLEOTIDE SEQUENCE</scope>
    <source>
        <strain evidence="2">Rice</strain>
        <tissue evidence="2">Whole body</tissue>
    </source>
</reference>
<dbReference type="EMBL" id="ODYU01005742">
    <property type="protein sequence ID" value="SOQ46902.1"/>
    <property type="molecule type" value="Genomic_DNA"/>
</dbReference>
<organism evidence="2">
    <name type="scientific">Spodoptera frugiperda</name>
    <name type="common">Fall armyworm</name>
    <dbReference type="NCBI Taxonomy" id="7108"/>
    <lineage>
        <taxon>Eukaryota</taxon>
        <taxon>Metazoa</taxon>
        <taxon>Ecdysozoa</taxon>
        <taxon>Arthropoda</taxon>
        <taxon>Hexapoda</taxon>
        <taxon>Insecta</taxon>
        <taxon>Pterygota</taxon>
        <taxon>Neoptera</taxon>
        <taxon>Endopterygota</taxon>
        <taxon>Lepidoptera</taxon>
        <taxon>Glossata</taxon>
        <taxon>Ditrysia</taxon>
        <taxon>Noctuoidea</taxon>
        <taxon>Noctuidae</taxon>
        <taxon>Amphipyrinae</taxon>
        <taxon>Spodoptera</taxon>
    </lineage>
</organism>
<accession>A0A2H1W250</accession>
<dbReference type="AlphaFoldDB" id="A0A2H1W250"/>
<evidence type="ECO:0000256" key="1">
    <source>
        <dbReference type="SAM" id="MobiDB-lite"/>
    </source>
</evidence>
<feature type="region of interest" description="Disordered" evidence="1">
    <location>
        <begin position="34"/>
        <end position="59"/>
    </location>
</feature>
<evidence type="ECO:0000313" key="2">
    <source>
        <dbReference type="EMBL" id="SOQ46902.1"/>
    </source>
</evidence>
<protein>
    <submittedName>
        <fullName evidence="2">SFRICE_029570</fullName>
    </submittedName>
</protein>